<dbReference type="AlphaFoldDB" id="A0A7L5DS49"/>
<feature type="signal peptide" evidence="1">
    <location>
        <begin position="1"/>
        <end position="18"/>
    </location>
</feature>
<dbReference type="SUPFAM" id="SSF82185">
    <property type="entry name" value="Histone H3 K4-specific methyltransferase SET7/9 N-terminal domain"/>
    <property type="match status" value="1"/>
</dbReference>
<sequence length="227" mass="25708">MKLLLTIIAVCCFTFAHGQSLKTVKVKSKYLLEQYEVRADNDTLRDGTYRKYLRDGDVLLEEGSYANSRRIGTWTFYNRTGQPELIYNYSTAQVITNNRTTATADTMGIIQLEGKGTTVRLTPPPIYLASTHQISAILSRESRPPMHLHREGITELSYQIAATVSPVGARYRIIASHPDREFRQNAQQWAALAFKDVQWLPGSYEGQPVTAIYLLPAITMHLWAVVR</sequence>
<proteinExistence type="predicted"/>
<keyword evidence="3" id="KW-1185">Reference proteome</keyword>
<dbReference type="EMBL" id="CP051677">
    <property type="protein sequence ID" value="QJD80965.1"/>
    <property type="molecule type" value="Genomic_DNA"/>
</dbReference>
<evidence type="ECO:0000256" key="1">
    <source>
        <dbReference type="SAM" id="SignalP"/>
    </source>
</evidence>
<evidence type="ECO:0000313" key="3">
    <source>
        <dbReference type="Proteomes" id="UP000501128"/>
    </source>
</evidence>
<feature type="chain" id="PRO_5029749357" evidence="1">
    <location>
        <begin position="19"/>
        <end position="227"/>
    </location>
</feature>
<protein>
    <submittedName>
        <fullName evidence="2">Uncharacterized protein</fullName>
    </submittedName>
</protein>
<gene>
    <name evidence="2" type="ORF">HH216_22980</name>
</gene>
<organism evidence="2 3">
    <name type="scientific">Spirosoma rhododendri</name>
    <dbReference type="NCBI Taxonomy" id="2728024"/>
    <lineage>
        <taxon>Bacteria</taxon>
        <taxon>Pseudomonadati</taxon>
        <taxon>Bacteroidota</taxon>
        <taxon>Cytophagia</taxon>
        <taxon>Cytophagales</taxon>
        <taxon>Cytophagaceae</taxon>
        <taxon>Spirosoma</taxon>
    </lineage>
</organism>
<dbReference type="Gene3D" id="2.20.110.10">
    <property type="entry name" value="Histone H3 K4-specific methyltransferase SET7/9 N-terminal domain"/>
    <property type="match status" value="1"/>
</dbReference>
<reference evidence="2 3" key="1">
    <citation type="submission" date="2020-04" db="EMBL/GenBank/DDBJ databases">
        <title>Genome sequencing of novel species.</title>
        <authorList>
            <person name="Heo J."/>
            <person name="Kim S.-J."/>
            <person name="Kim J.-S."/>
            <person name="Hong S.-B."/>
            <person name="Kwon S.-W."/>
        </authorList>
    </citation>
    <scope>NUCLEOTIDE SEQUENCE [LARGE SCALE GENOMIC DNA]</scope>
    <source>
        <strain evidence="2 3">CJU-R4</strain>
    </source>
</reference>
<evidence type="ECO:0000313" key="2">
    <source>
        <dbReference type="EMBL" id="QJD80965.1"/>
    </source>
</evidence>
<accession>A0A7L5DS49</accession>
<dbReference type="KEGG" id="srho:HH216_22980"/>
<dbReference type="RefSeq" id="WP_169552984.1">
    <property type="nucleotide sequence ID" value="NZ_CP051677.1"/>
</dbReference>
<dbReference type="Proteomes" id="UP000501128">
    <property type="component" value="Chromosome"/>
</dbReference>
<keyword evidence="1" id="KW-0732">Signal</keyword>
<name>A0A7L5DS49_9BACT</name>